<proteinExistence type="predicted"/>
<sequence>MGASQSSAAPSGSKSLYQRAQAKKRGPAISDEDLERYTGKSRSEFDAWKATAPGVGGHQRAGTLAMGGASGLAGVAAGAGFGGWGPSAEPRDANRGLKFPPTPAPKKGVEGPSSSIGGPSK</sequence>
<dbReference type="STRING" id="98403.A0A151GVA5"/>
<feature type="region of interest" description="Disordered" evidence="1">
    <location>
        <begin position="77"/>
        <end position="121"/>
    </location>
</feature>
<organism evidence="2 3">
    <name type="scientific">Drechmeria coniospora</name>
    <name type="common">Nematophagous fungus</name>
    <name type="synonym">Meria coniospora</name>
    <dbReference type="NCBI Taxonomy" id="98403"/>
    <lineage>
        <taxon>Eukaryota</taxon>
        <taxon>Fungi</taxon>
        <taxon>Dikarya</taxon>
        <taxon>Ascomycota</taxon>
        <taxon>Pezizomycotina</taxon>
        <taxon>Sordariomycetes</taxon>
        <taxon>Hypocreomycetidae</taxon>
        <taxon>Hypocreales</taxon>
        <taxon>Ophiocordycipitaceae</taxon>
        <taxon>Drechmeria</taxon>
    </lineage>
</organism>
<dbReference type="Proteomes" id="UP000076580">
    <property type="component" value="Chromosome 01"/>
</dbReference>
<feature type="region of interest" description="Disordered" evidence="1">
    <location>
        <begin position="1"/>
        <end position="43"/>
    </location>
</feature>
<dbReference type="EMBL" id="LAYC01000001">
    <property type="protein sequence ID" value="KYK61000.1"/>
    <property type="molecule type" value="Genomic_DNA"/>
</dbReference>
<feature type="compositionally biased region" description="Low complexity" evidence="1">
    <location>
        <begin position="1"/>
        <end position="15"/>
    </location>
</feature>
<comment type="caution">
    <text evidence="2">The sequence shown here is derived from an EMBL/GenBank/DDBJ whole genome shotgun (WGS) entry which is preliminary data.</text>
</comment>
<evidence type="ECO:0000256" key="1">
    <source>
        <dbReference type="SAM" id="MobiDB-lite"/>
    </source>
</evidence>
<evidence type="ECO:0000313" key="3">
    <source>
        <dbReference type="Proteomes" id="UP000076580"/>
    </source>
</evidence>
<feature type="compositionally biased region" description="Polar residues" evidence="1">
    <location>
        <begin position="112"/>
        <end position="121"/>
    </location>
</feature>
<gene>
    <name evidence="2" type="ORF">DCS_02140</name>
</gene>
<protein>
    <submittedName>
        <fullName evidence="2">Uncharacterized protein</fullName>
    </submittedName>
</protein>
<dbReference type="GeneID" id="63714783"/>
<evidence type="ECO:0000313" key="2">
    <source>
        <dbReference type="EMBL" id="KYK61000.1"/>
    </source>
</evidence>
<dbReference type="InParanoid" id="A0A151GVA5"/>
<name>A0A151GVA5_DRECN</name>
<dbReference type="RefSeq" id="XP_040660352.1">
    <property type="nucleotide sequence ID" value="XM_040799469.1"/>
</dbReference>
<reference evidence="2 3" key="1">
    <citation type="journal article" date="2016" name="Sci. Rep.">
        <title>Insights into Adaptations to a Near-Obligate Nematode Endoparasitic Lifestyle from the Finished Genome of Drechmeria coniospora.</title>
        <authorList>
            <person name="Zhang L."/>
            <person name="Zhou Z."/>
            <person name="Guo Q."/>
            <person name="Fokkens L."/>
            <person name="Miskei M."/>
            <person name="Pocsi I."/>
            <person name="Zhang W."/>
            <person name="Chen M."/>
            <person name="Wang L."/>
            <person name="Sun Y."/>
            <person name="Donzelli B.G."/>
            <person name="Gibson D.M."/>
            <person name="Nelson D.R."/>
            <person name="Luo J.G."/>
            <person name="Rep M."/>
            <person name="Liu H."/>
            <person name="Yang S."/>
            <person name="Wang J."/>
            <person name="Krasnoff S.B."/>
            <person name="Xu Y."/>
            <person name="Molnar I."/>
            <person name="Lin M."/>
        </authorList>
    </citation>
    <scope>NUCLEOTIDE SEQUENCE [LARGE SCALE GENOMIC DNA]</scope>
    <source>
        <strain evidence="2 3">ARSEF 6962</strain>
    </source>
</reference>
<accession>A0A151GVA5</accession>
<dbReference type="AlphaFoldDB" id="A0A151GVA5"/>
<keyword evidence="3" id="KW-1185">Reference proteome</keyword>